<dbReference type="Proteomes" id="UP000708208">
    <property type="component" value="Unassembled WGS sequence"/>
</dbReference>
<name>A0A8J2PXI4_9HEXA</name>
<dbReference type="OrthoDB" id="270189at2759"/>
<evidence type="ECO:0000313" key="7">
    <source>
        <dbReference type="EMBL" id="CAG7831852.1"/>
    </source>
</evidence>
<keyword evidence="4" id="KW-0269">Exonuclease</keyword>
<evidence type="ECO:0000256" key="5">
    <source>
        <dbReference type="ARBA" id="ARBA00072681"/>
    </source>
</evidence>
<dbReference type="PANTHER" id="PTHR11046">
    <property type="entry name" value="OLIGORIBONUCLEASE, MITOCHONDRIAL"/>
    <property type="match status" value="1"/>
</dbReference>
<dbReference type="GO" id="GO:0000175">
    <property type="term" value="F:3'-5'-RNA exonuclease activity"/>
    <property type="evidence" value="ECO:0007669"/>
    <property type="project" value="InterPro"/>
</dbReference>
<dbReference type="GO" id="GO:0005739">
    <property type="term" value="C:mitochondrion"/>
    <property type="evidence" value="ECO:0007669"/>
    <property type="project" value="TreeGrafter"/>
</dbReference>
<dbReference type="InterPro" id="IPR013520">
    <property type="entry name" value="Ribonucl_H"/>
</dbReference>
<dbReference type="PANTHER" id="PTHR11046:SF0">
    <property type="entry name" value="OLIGORIBONUCLEASE, MITOCHONDRIAL"/>
    <property type="match status" value="1"/>
</dbReference>
<dbReference type="Pfam" id="PF00929">
    <property type="entry name" value="RNase_T"/>
    <property type="match status" value="1"/>
</dbReference>
<feature type="domain" description="Exonuclease" evidence="6">
    <location>
        <begin position="134"/>
        <end position="308"/>
    </location>
</feature>
<keyword evidence="8" id="KW-1185">Reference proteome</keyword>
<evidence type="ECO:0000256" key="2">
    <source>
        <dbReference type="ARBA" id="ARBA00022722"/>
    </source>
</evidence>
<dbReference type="CDD" id="cd06135">
    <property type="entry name" value="Orn"/>
    <property type="match status" value="1"/>
</dbReference>
<dbReference type="SMART" id="SM00479">
    <property type="entry name" value="EXOIII"/>
    <property type="match status" value="1"/>
</dbReference>
<organism evidence="7 8">
    <name type="scientific">Allacma fusca</name>
    <dbReference type="NCBI Taxonomy" id="39272"/>
    <lineage>
        <taxon>Eukaryota</taxon>
        <taxon>Metazoa</taxon>
        <taxon>Ecdysozoa</taxon>
        <taxon>Arthropoda</taxon>
        <taxon>Hexapoda</taxon>
        <taxon>Collembola</taxon>
        <taxon>Symphypleona</taxon>
        <taxon>Sminthuridae</taxon>
        <taxon>Allacma</taxon>
    </lineage>
</organism>
<evidence type="ECO:0000259" key="6">
    <source>
        <dbReference type="SMART" id="SM00479"/>
    </source>
</evidence>
<evidence type="ECO:0000313" key="8">
    <source>
        <dbReference type="Proteomes" id="UP000708208"/>
    </source>
</evidence>
<evidence type="ECO:0000256" key="4">
    <source>
        <dbReference type="ARBA" id="ARBA00022839"/>
    </source>
</evidence>
<dbReference type="FunFam" id="3.30.420.10:FF:000003">
    <property type="entry name" value="Oligoribonuclease"/>
    <property type="match status" value="1"/>
</dbReference>
<keyword evidence="3" id="KW-0378">Hydrolase</keyword>
<comment type="caution">
    <text evidence="7">The sequence shown here is derived from an EMBL/GenBank/DDBJ whole genome shotgun (WGS) entry which is preliminary data.</text>
</comment>
<comment type="similarity">
    <text evidence="1">Belongs to the oligoribonuclease family.</text>
</comment>
<keyword evidence="2" id="KW-0540">Nuclease</keyword>
<dbReference type="EMBL" id="CAJVCH010562330">
    <property type="protein sequence ID" value="CAG7831852.1"/>
    <property type="molecule type" value="Genomic_DNA"/>
</dbReference>
<sequence>MVLDFSLAAQLDNIGDIMIHVMLLIPKNSNSSNYIGESRRMTLRSRSLFVGSVFNILGNGSRNIRSGCASWNISSYSKPAETRPGNNIRPLSSYKVINPPEFLTRGPRSSPQKIDKAAQTLLNKKMSSAKTSDPIIWVDCEMSGLDVSSQTIMEIACIITGPNLDVIARQESLIIKTPDHILNSMDTWCTQHHGESGLTESCRKSDLTLERAENIMLEFVALHTKPGVCPMAGNSIYLDRVFIQKYMPRFHSHFHYRSIDVSTVKELVRRWYPQDFTSTPAKVFAHRTMSDIEESIKELEYYRSTVFKESPHSVDHEDVMSF</sequence>
<dbReference type="InterPro" id="IPR022894">
    <property type="entry name" value="Oligoribonuclease"/>
</dbReference>
<accession>A0A8J2PXI4</accession>
<dbReference type="AlphaFoldDB" id="A0A8J2PXI4"/>
<dbReference type="NCBIfam" id="NF003765">
    <property type="entry name" value="PRK05359.1"/>
    <property type="match status" value="1"/>
</dbReference>
<evidence type="ECO:0000256" key="3">
    <source>
        <dbReference type="ARBA" id="ARBA00022801"/>
    </source>
</evidence>
<protein>
    <recommendedName>
        <fullName evidence="5">Probable oligoribonuclease</fullName>
    </recommendedName>
</protein>
<evidence type="ECO:0000256" key="1">
    <source>
        <dbReference type="ARBA" id="ARBA00009921"/>
    </source>
</evidence>
<proteinExistence type="inferred from homology"/>
<gene>
    <name evidence="7" type="ORF">AFUS01_LOCUS41576</name>
</gene>
<reference evidence="7" key="1">
    <citation type="submission" date="2021-06" db="EMBL/GenBank/DDBJ databases">
        <authorList>
            <person name="Hodson N. C."/>
            <person name="Mongue J. A."/>
            <person name="Jaron S. K."/>
        </authorList>
    </citation>
    <scope>NUCLEOTIDE SEQUENCE</scope>
</reference>